<organism evidence="2 3">
    <name type="scientific">Streptomyces ipomoeae 91-03</name>
    <dbReference type="NCBI Taxonomy" id="698759"/>
    <lineage>
        <taxon>Bacteria</taxon>
        <taxon>Bacillati</taxon>
        <taxon>Actinomycetota</taxon>
        <taxon>Actinomycetes</taxon>
        <taxon>Kitasatosporales</taxon>
        <taxon>Streptomycetaceae</taxon>
        <taxon>Streptomyces</taxon>
    </lineage>
</organism>
<proteinExistence type="predicted"/>
<dbReference type="Proteomes" id="UP000010411">
    <property type="component" value="Unassembled WGS sequence"/>
</dbReference>
<dbReference type="PATRIC" id="fig|698759.3.peg.3770"/>
<sequence length="405" mass="43859">MAAYAPARYVDFHALHPLPASVLNRGEDDPPKTLQLGGAVRAMVSSQSWKRAIRLRLEDDLDEHAARTRMLPLRVADALREAGWPADLAAFAGAQIVRSATREGLKTEEKQGGITSVTLYLPRTVLDDLTDLCAEHRQQLEEALAKEKAQKAQEAEAEAKGTRRKAKKEKTEAVLPTPTVAALIRRRTATINLFGRMLAEVPGAQVDGAVQMAHSFSVHQSSQQPDYFTAVEDWSLPHEAGSAHLQTGFFTTGLLYRYATVNLTELTRNLGGDHDQALHLLELFTETFIDVMPGAKKTATAPHTYPHLVHYAVRDRRPVSFAAAFEQPVKSAPGGGYTVPAVKALSQHAGALNRLLGPRRLIGSGYATAHDAPVDHLGTAHASFDDLTDALTQTAAQPSPTQAAA</sequence>
<feature type="compositionally biased region" description="Basic and acidic residues" evidence="1">
    <location>
        <begin position="151"/>
        <end position="161"/>
    </location>
</feature>
<evidence type="ECO:0000313" key="2">
    <source>
        <dbReference type="EMBL" id="EKX65601.1"/>
    </source>
</evidence>
<comment type="caution">
    <text evidence="2">The sequence shown here is derived from an EMBL/GenBank/DDBJ whole genome shotgun (WGS) entry which is preliminary data.</text>
</comment>
<evidence type="ECO:0000256" key="1">
    <source>
        <dbReference type="SAM" id="MobiDB-lite"/>
    </source>
</evidence>
<feature type="region of interest" description="Disordered" evidence="1">
    <location>
        <begin position="151"/>
        <end position="172"/>
    </location>
</feature>
<dbReference type="InterPro" id="IPR010148">
    <property type="entry name" value="CRISPR-assoc_prot_CT1975"/>
</dbReference>
<reference evidence="2 3" key="1">
    <citation type="submission" date="2012-11" db="EMBL/GenBank/DDBJ databases">
        <authorList>
            <person name="Huguet-Tapia J.C."/>
            <person name="Durkin A.S."/>
            <person name="Pettis G.S."/>
            <person name="Badger J.H."/>
        </authorList>
    </citation>
    <scope>NUCLEOTIDE SEQUENCE [LARGE SCALE GENOMIC DNA]</scope>
    <source>
        <strain evidence="2 3">91-03</strain>
    </source>
</reference>
<dbReference type="RefSeq" id="WP_009314426.1">
    <property type="nucleotide sequence ID" value="NZ_AEJC01000278.1"/>
</dbReference>
<protein>
    <submittedName>
        <fullName evidence="2">CRISPR system CASCADE complex protein CasC</fullName>
    </submittedName>
</protein>
<gene>
    <name evidence="2" type="primary">casC</name>
    <name evidence="2" type="ORF">STRIP9103_09658</name>
</gene>
<dbReference type="EMBL" id="AEJC01000278">
    <property type="protein sequence ID" value="EKX65601.1"/>
    <property type="molecule type" value="Genomic_DNA"/>
</dbReference>
<accession>L1KXN7</accession>
<dbReference type="NCBIfam" id="TIGR01869">
    <property type="entry name" value="casC_Cse4"/>
    <property type="match status" value="1"/>
</dbReference>
<keyword evidence="3" id="KW-1185">Reference proteome</keyword>
<dbReference type="OrthoDB" id="5291250at2"/>
<dbReference type="Pfam" id="PF09344">
    <property type="entry name" value="Cas_CT1975"/>
    <property type="match status" value="1"/>
</dbReference>
<evidence type="ECO:0000313" key="3">
    <source>
        <dbReference type="Proteomes" id="UP000010411"/>
    </source>
</evidence>
<dbReference type="AlphaFoldDB" id="L1KXN7"/>
<name>L1KXN7_9ACTN</name>